<sequence length="287" mass="33006">MERGLDESSVKLTGGAVKGGHLTFQTTMLIRIARDWKSQGSEHRLDSKGEQMELQMIFTIAGSADPIKYWHVLARVQNRLFQFREKLVIILSVLVDALETEEDVIRKIEEEGTLQDPYLFEPFTQAVYHFRKEREDHPEQDEPRGSTLIAEVSWPPCFGYVIWSVYEQRLYISKRQFDEFIKIPAFGMVDHNRASENFRREDQITVEEENRPNIDYATLQNLINKRTVDRFILEGIHDHTPEGDDALVDEAVYYLDSEGISQKRGGGTCATTTTLALLSTIYGAARE</sequence>
<evidence type="ECO:0000313" key="2">
    <source>
        <dbReference type="EMBL" id="ODM87370.1"/>
    </source>
</evidence>
<feature type="domain" description="Alpha-carbonic anhydrase" evidence="1">
    <location>
        <begin position="1"/>
        <end position="232"/>
    </location>
</feature>
<dbReference type="Proteomes" id="UP000094527">
    <property type="component" value="Unassembled WGS sequence"/>
</dbReference>
<dbReference type="EMBL" id="LJIJ01005470">
    <property type="protein sequence ID" value="ODM87370.1"/>
    <property type="molecule type" value="Genomic_DNA"/>
</dbReference>
<dbReference type="SUPFAM" id="SSF51069">
    <property type="entry name" value="Carbonic anhydrase"/>
    <property type="match status" value="1"/>
</dbReference>
<gene>
    <name evidence="2" type="ORF">Ocin01_19312</name>
</gene>
<name>A0A1D2M327_ORCCI</name>
<protein>
    <submittedName>
        <fullName evidence="2">Carbonic anhydrase 4</fullName>
    </submittedName>
</protein>
<proteinExistence type="predicted"/>
<dbReference type="InterPro" id="IPR036398">
    <property type="entry name" value="CA_dom_sf"/>
</dbReference>
<dbReference type="AlphaFoldDB" id="A0A1D2M327"/>
<reference evidence="2 3" key="1">
    <citation type="journal article" date="2016" name="Genome Biol. Evol.">
        <title>Gene Family Evolution Reflects Adaptation to Soil Environmental Stressors in the Genome of the Collembolan Orchesella cincta.</title>
        <authorList>
            <person name="Faddeeva-Vakhrusheva A."/>
            <person name="Derks M.F."/>
            <person name="Anvar S.Y."/>
            <person name="Agamennone V."/>
            <person name="Suring W."/>
            <person name="Smit S."/>
            <person name="van Straalen N.M."/>
            <person name="Roelofs D."/>
        </authorList>
    </citation>
    <scope>NUCLEOTIDE SEQUENCE [LARGE SCALE GENOMIC DNA]</scope>
    <source>
        <tissue evidence="2">Mixed pool</tissue>
    </source>
</reference>
<keyword evidence="3" id="KW-1185">Reference proteome</keyword>
<dbReference type="Gene3D" id="3.10.200.10">
    <property type="entry name" value="Alpha carbonic anhydrase"/>
    <property type="match status" value="1"/>
</dbReference>
<evidence type="ECO:0000259" key="1">
    <source>
        <dbReference type="PROSITE" id="PS51144"/>
    </source>
</evidence>
<organism evidence="2 3">
    <name type="scientific">Orchesella cincta</name>
    <name type="common">Springtail</name>
    <name type="synonym">Podura cincta</name>
    <dbReference type="NCBI Taxonomy" id="48709"/>
    <lineage>
        <taxon>Eukaryota</taxon>
        <taxon>Metazoa</taxon>
        <taxon>Ecdysozoa</taxon>
        <taxon>Arthropoda</taxon>
        <taxon>Hexapoda</taxon>
        <taxon>Collembola</taxon>
        <taxon>Entomobryomorpha</taxon>
        <taxon>Entomobryoidea</taxon>
        <taxon>Orchesellidae</taxon>
        <taxon>Orchesellinae</taxon>
        <taxon>Orchesella</taxon>
    </lineage>
</organism>
<dbReference type="PROSITE" id="PS51144">
    <property type="entry name" value="ALPHA_CA_2"/>
    <property type="match status" value="1"/>
</dbReference>
<dbReference type="OrthoDB" id="429145at2759"/>
<dbReference type="STRING" id="48709.A0A1D2M327"/>
<evidence type="ECO:0000313" key="3">
    <source>
        <dbReference type="Proteomes" id="UP000094527"/>
    </source>
</evidence>
<dbReference type="InterPro" id="IPR001148">
    <property type="entry name" value="CA_dom"/>
</dbReference>
<accession>A0A1D2M327</accession>
<comment type="caution">
    <text evidence="2">The sequence shown here is derived from an EMBL/GenBank/DDBJ whole genome shotgun (WGS) entry which is preliminary data.</text>
</comment>